<keyword evidence="1" id="KW-0732">Signal</keyword>
<dbReference type="Proteomes" id="UP000002168">
    <property type="component" value="Chromosome"/>
</dbReference>
<sequence precursor="true">MLNKTKLNGFIPPKIVATTLLWAGLSAGVSAHDAEHHNEVTRLISAGAGMTELVIALDAGDELVAVDSTSQLPETFSSVEKLGYHRMLSAEGILALEPDLVLGSDAMGPETTLEVLEGADIKVVKLAGAETAEQLLSNINRLGELLDRQKQAETLKFRVAQSFDSIKQKRVSITGSDKVPSILFMLLQDDRPVRVGGEGTAADTIIKLAGGKNIADFVGYKSLSQEGVLALQPDLILISSRSESEEQSAPDKVLKQMPLLIHTPAGEHKMIHSLKAQALLGGLGLSSLEAADKLASSLIEIQKY</sequence>
<reference evidence="3 4" key="1">
    <citation type="submission" date="2008-02" db="EMBL/GenBank/DDBJ databases">
        <title>Complete sequence of Shewanella woodyi ATCC 51908.</title>
        <authorList>
            <consortium name="US DOE Joint Genome Institute"/>
            <person name="Copeland A."/>
            <person name="Lucas S."/>
            <person name="Lapidus A."/>
            <person name="Glavina del Rio T."/>
            <person name="Dalin E."/>
            <person name="Tice H."/>
            <person name="Bruce D."/>
            <person name="Goodwin L."/>
            <person name="Pitluck S."/>
            <person name="Sims D."/>
            <person name="Brettin T."/>
            <person name="Detter J.C."/>
            <person name="Han C."/>
            <person name="Kuske C.R."/>
            <person name="Schmutz J."/>
            <person name="Larimer F."/>
            <person name="Land M."/>
            <person name="Hauser L."/>
            <person name="Kyrpides N."/>
            <person name="Lykidis A."/>
            <person name="Zhao J.-S."/>
            <person name="Richardson P."/>
        </authorList>
    </citation>
    <scope>NUCLEOTIDE SEQUENCE [LARGE SCALE GENOMIC DNA]</scope>
    <source>
        <strain evidence="4">ATCC 51908 / MS32</strain>
    </source>
</reference>
<dbReference type="InterPro" id="IPR002491">
    <property type="entry name" value="ABC_transptr_periplasmic_BD"/>
</dbReference>
<feature type="signal peptide" evidence="1">
    <location>
        <begin position="1"/>
        <end position="31"/>
    </location>
</feature>
<evidence type="ECO:0000256" key="1">
    <source>
        <dbReference type="SAM" id="SignalP"/>
    </source>
</evidence>
<keyword evidence="4" id="KW-1185">Reference proteome</keyword>
<dbReference type="AlphaFoldDB" id="B1KGC7"/>
<dbReference type="KEGG" id="swd:Swoo_4008"/>
<dbReference type="eggNOG" id="COG4558">
    <property type="taxonomic scope" value="Bacteria"/>
</dbReference>
<dbReference type="PANTHER" id="PTHR30535">
    <property type="entry name" value="VITAMIN B12-BINDING PROTEIN"/>
    <property type="match status" value="1"/>
</dbReference>
<feature type="chain" id="PRO_5002764437" evidence="1">
    <location>
        <begin position="32"/>
        <end position="304"/>
    </location>
</feature>
<organism evidence="3 4">
    <name type="scientific">Shewanella woodyi (strain ATCC 51908 / MS32)</name>
    <dbReference type="NCBI Taxonomy" id="392500"/>
    <lineage>
        <taxon>Bacteria</taxon>
        <taxon>Pseudomonadati</taxon>
        <taxon>Pseudomonadota</taxon>
        <taxon>Gammaproteobacteria</taxon>
        <taxon>Alteromonadales</taxon>
        <taxon>Shewanellaceae</taxon>
        <taxon>Shewanella</taxon>
    </lineage>
</organism>
<evidence type="ECO:0000313" key="4">
    <source>
        <dbReference type="Proteomes" id="UP000002168"/>
    </source>
</evidence>
<dbReference type="PROSITE" id="PS50983">
    <property type="entry name" value="FE_B12_PBP"/>
    <property type="match status" value="1"/>
</dbReference>
<dbReference type="HOGENOM" id="CLU_038034_6_0_6"/>
<dbReference type="STRING" id="392500.Swoo_4008"/>
<dbReference type="PANTHER" id="PTHR30535:SF4">
    <property type="entry name" value="HEMIN-BINDING PERIPLASMIC PROTEIN HMUT"/>
    <property type="match status" value="1"/>
</dbReference>
<dbReference type="SUPFAM" id="SSF53807">
    <property type="entry name" value="Helical backbone' metal receptor"/>
    <property type="match status" value="1"/>
</dbReference>
<proteinExistence type="predicted"/>
<evidence type="ECO:0000313" key="3">
    <source>
        <dbReference type="EMBL" id="ACA88264.1"/>
    </source>
</evidence>
<feature type="domain" description="Fe/B12 periplasmic-binding" evidence="2">
    <location>
        <begin position="42"/>
        <end position="302"/>
    </location>
</feature>
<dbReference type="Pfam" id="PF01497">
    <property type="entry name" value="Peripla_BP_2"/>
    <property type="match status" value="1"/>
</dbReference>
<dbReference type="EMBL" id="CP000961">
    <property type="protein sequence ID" value="ACA88264.1"/>
    <property type="molecule type" value="Genomic_DNA"/>
</dbReference>
<protein>
    <submittedName>
        <fullName evidence="3">Periplasmic binding protein</fullName>
    </submittedName>
</protein>
<dbReference type="Gene3D" id="3.40.50.1980">
    <property type="entry name" value="Nitrogenase molybdenum iron protein domain"/>
    <property type="match status" value="2"/>
</dbReference>
<dbReference type="InterPro" id="IPR050902">
    <property type="entry name" value="ABC_Transporter_SBP"/>
</dbReference>
<gene>
    <name evidence="3" type="ordered locus">Swoo_4008</name>
</gene>
<accession>B1KGC7</accession>
<name>B1KGC7_SHEWM</name>
<dbReference type="RefSeq" id="WP_012326593.1">
    <property type="nucleotide sequence ID" value="NC_010506.1"/>
</dbReference>
<evidence type="ECO:0000259" key="2">
    <source>
        <dbReference type="PROSITE" id="PS50983"/>
    </source>
</evidence>